<dbReference type="Gene3D" id="3.30.1490.20">
    <property type="entry name" value="ATP-grasp fold, A domain"/>
    <property type="match status" value="1"/>
</dbReference>
<reference evidence="5" key="2">
    <citation type="submission" date="2023-01" db="EMBL/GenBank/DDBJ databases">
        <authorList>
            <person name="Sun Q."/>
            <person name="Evtushenko L."/>
        </authorList>
    </citation>
    <scope>NUCLEOTIDE SEQUENCE</scope>
    <source>
        <strain evidence="5">VKM B-2748</strain>
    </source>
</reference>
<name>A0A9W6N8D8_9HYPH</name>
<evidence type="ECO:0000256" key="3">
    <source>
        <dbReference type="PROSITE-ProRule" id="PRU00409"/>
    </source>
</evidence>
<keyword evidence="3" id="KW-0547">Nucleotide-binding</keyword>
<gene>
    <name evidence="5" type="ORF">GCM10008174_30830</name>
</gene>
<protein>
    <recommendedName>
        <fullName evidence="4">ATP-grasp domain-containing protein</fullName>
    </recommendedName>
</protein>
<dbReference type="EMBL" id="BSFL01000003">
    <property type="protein sequence ID" value="GLK81342.1"/>
    <property type="molecule type" value="Genomic_DNA"/>
</dbReference>
<sequence length="347" mass="37759">MLTMSNPDPRCARIPSSDKARLRVMLLAKHACGDGSPDAVDGNHATYHHELRSTIESLGVEVVPANAFEAIERRPEVDFVFPLLNRAGFQNSEMLAPLLLARRGVPFLGASPILRGLADDKHLCKVIARRHGVPTADWVSCRRGRPIAEPAFRAEQLIVKPNASSASWGVVTVATWAEARAHVEELHALGHDALVEEWLPLLDVAVPAVGGALPEPWLLPPMAHAPESAGALRSYEEKRALVADVRPDPLTMVDDPELTGRLNNYSAALCEELWPFDYGRFEFRYDPASGAASFMEVNLSCNLWSRKSISRSAASLGVTHAMLVESIIAHSLRRQGVIASVGLELAA</sequence>
<dbReference type="GO" id="GO:0046872">
    <property type="term" value="F:metal ion binding"/>
    <property type="evidence" value="ECO:0007669"/>
    <property type="project" value="InterPro"/>
</dbReference>
<accession>A0A9W6N8D8</accession>
<evidence type="ECO:0000256" key="2">
    <source>
        <dbReference type="ARBA" id="ARBA00022598"/>
    </source>
</evidence>
<keyword evidence="2" id="KW-0436">Ligase</keyword>
<dbReference type="InterPro" id="IPR011761">
    <property type="entry name" value="ATP-grasp"/>
</dbReference>
<comment type="similarity">
    <text evidence="1">Belongs to the D-alanine--D-alanine ligase family.</text>
</comment>
<comment type="caution">
    <text evidence="5">The sequence shown here is derived from an EMBL/GenBank/DDBJ whole genome shotgun (WGS) entry which is preliminary data.</text>
</comment>
<dbReference type="GO" id="GO:0008716">
    <property type="term" value="F:D-alanine-D-alanine ligase activity"/>
    <property type="evidence" value="ECO:0007669"/>
    <property type="project" value="InterPro"/>
</dbReference>
<dbReference type="RefSeq" id="WP_271201800.1">
    <property type="nucleotide sequence ID" value="NZ_BSFL01000003.1"/>
</dbReference>
<dbReference type="InterPro" id="IPR013815">
    <property type="entry name" value="ATP_grasp_subdomain_1"/>
</dbReference>
<dbReference type="Gene3D" id="3.30.470.20">
    <property type="entry name" value="ATP-grasp fold, B domain"/>
    <property type="match status" value="1"/>
</dbReference>
<organism evidence="5 6">
    <name type="scientific">Methylopila turkensis</name>
    <dbReference type="NCBI Taxonomy" id="1437816"/>
    <lineage>
        <taxon>Bacteria</taxon>
        <taxon>Pseudomonadati</taxon>
        <taxon>Pseudomonadota</taxon>
        <taxon>Alphaproteobacteria</taxon>
        <taxon>Hyphomicrobiales</taxon>
        <taxon>Methylopilaceae</taxon>
        <taxon>Methylopila</taxon>
    </lineage>
</organism>
<reference evidence="5" key="1">
    <citation type="journal article" date="2014" name="Int. J. Syst. Evol. Microbiol.">
        <title>Complete genome sequence of Corynebacterium casei LMG S-19264T (=DSM 44701T), isolated from a smear-ripened cheese.</title>
        <authorList>
            <consortium name="US DOE Joint Genome Institute (JGI-PGF)"/>
            <person name="Walter F."/>
            <person name="Albersmeier A."/>
            <person name="Kalinowski J."/>
            <person name="Ruckert C."/>
        </authorList>
    </citation>
    <scope>NUCLEOTIDE SEQUENCE</scope>
    <source>
        <strain evidence="5">VKM B-2748</strain>
    </source>
</reference>
<evidence type="ECO:0000313" key="5">
    <source>
        <dbReference type="EMBL" id="GLK81342.1"/>
    </source>
</evidence>
<dbReference type="GO" id="GO:0005524">
    <property type="term" value="F:ATP binding"/>
    <property type="evidence" value="ECO:0007669"/>
    <property type="project" value="UniProtKB-UniRule"/>
</dbReference>
<dbReference type="PANTHER" id="PTHR23132">
    <property type="entry name" value="D-ALANINE--D-ALANINE LIGASE"/>
    <property type="match status" value="1"/>
</dbReference>
<dbReference type="AlphaFoldDB" id="A0A9W6N8D8"/>
<evidence type="ECO:0000256" key="1">
    <source>
        <dbReference type="ARBA" id="ARBA00010871"/>
    </source>
</evidence>
<dbReference type="Proteomes" id="UP001143309">
    <property type="component" value="Unassembled WGS sequence"/>
</dbReference>
<feature type="domain" description="ATP-grasp" evidence="4">
    <location>
        <begin position="125"/>
        <end position="329"/>
    </location>
</feature>
<evidence type="ECO:0000313" key="6">
    <source>
        <dbReference type="Proteomes" id="UP001143309"/>
    </source>
</evidence>
<dbReference type="SUPFAM" id="SSF56059">
    <property type="entry name" value="Glutathione synthetase ATP-binding domain-like"/>
    <property type="match status" value="1"/>
</dbReference>
<keyword evidence="6" id="KW-1185">Reference proteome</keyword>
<keyword evidence="3" id="KW-0067">ATP-binding</keyword>
<evidence type="ECO:0000259" key="4">
    <source>
        <dbReference type="PROSITE" id="PS50975"/>
    </source>
</evidence>
<dbReference type="PROSITE" id="PS50975">
    <property type="entry name" value="ATP_GRASP"/>
    <property type="match status" value="1"/>
</dbReference>
<dbReference type="InterPro" id="IPR011095">
    <property type="entry name" value="Dala_Dala_lig_C"/>
</dbReference>
<dbReference type="Pfam" id="PF07478">
    <property type="entry name" value="Dala_Dala_lig_C"/>
    <property type="match status" value="1"/>
</dbReference>
<dbReference type="PANTHER" id="PTHR23132:SF23">
    <property type="entry name" value="D-ALANINE--D-ALANINE LIGASE B"/>
    <property type="match status" value="1"/>
</dbReference>
<proteinExistence type="inferred from homology"/>